<organism evidence="1 2">
    <name type="scientific">Willisornis vidua</name>
    <name type="common">Xingu scale-backed antbird</name>
    <dbReference type="NCBI Taxonomy" id="1566151"/>
    <lineage>
        <taxon>Eukaryota</taxon>
        <taxon>Metazoa</taxon>
        <taxon>Chordata</taxon>
        <taxon>Craniata</taxon>
        <taxon>Vertebrata</taxon>
        <taxon>Euteleostomi</taxon>
        <taxon>Archelosauria</taxon>
        <taxon>Archosauria</taxon>
        <taxon>Dinosauria</taxon>
        <taxon>Saurischia</taxon>
        <taxon>Theropoda</taxon>
        <taxon>Coelurosauria</taxon>
        <taxon>Aves</taxon>
        <taxon>Neognathae</taxon>
        <taxon>Neoaves</taxon>
        <taxon>Telluraves</taxon>
        <taxon>Australaves</taxon>
        <taxon>Passeriformes</taxon>
        <taxon>Thamnophilidae</taxon>
        <taxon>Willisornis</taxon>
    </lineage>
</organism>
<sequence length="203" mass="23136">MTQQYVLVAQKANCVLGCIKCSVASRAREVILPLYSALVKPHLECCIHLWSTQHEKDMDVSEQVQKRVTKTSRVQEHLCSEGKHRQLGLFRLVKRRHWETEALLDSDSNLQCKLLCRLFLSSTEKDLGLLMDDKLSMSQHCTLEVRRANGILGCIRKSVARKSRDVILPLSSALVRPHLEFCVLIWAPQYKKDKGPAEGNKDD</sequence>
<evidence type="ECO:0000313" key="2">
    <source>
        <dbReference type="Proteomes" id="UP001145742"/>
    </source>
</evidence>
<name>A0ABQ9DJK3_9PASS</name>
<dbReference type="EMBL" id="WHWB01032788">
    <property type="protein sequence ID" value="KAJ7423656.1"/>
    <property type="molecule type" value="Genomic_DNA"/>
</dbReference>
<comment type="caution">
    <text evidence="1">The sequence shown here is derived from an EMBL/GenBank/DDBJ whole genome shotgun (WGS) entry which is preliminary data.</text>
</comment>
<dbReference type="Proteomes" id="UP001145742">
    <property type="component" value="Unassembled WGS sequence"/>
</dbReference>
<reference evidence="1" key="1">
    <citation type="submission" date="2019-10" db="EMBL/GenBank/DDBJ databases">
        <authorList>
            <person name="Soares A.E.R."/>
            <person name="Aleixo A."/>
            <person name="Schneider P."/>
            <person name="Miyaki C.Y."/>
            <person name="Schneider M.P."/>
            <person name="Mello C."/>
            <person name="Vasconcelos A.T.R."/>
        </authorList>
    </citation>
    <scope>NUCLEOTIDE SEQUENCE</scope>
    <source>
        <tissue evidence="1">Muscle</tissue>
    </source>
</reference>
<evidence type="ECO:0000313" key="1">
    <source>
        <dbReference type="EMBL" id="KAJ7423656.1"/>
    </source>
</evidence>
<keyword evidence="2" id="KW-1185">Reference proteome</keyword>
<gene>
    <name evidence="1" type="ORF">WISP_33033</name>
</gene>
<protein>
    <submittedName>
        <fullName evidence="1">Uncharacterized protein</fullName>
    </submittedName>
</protein>
<proteinExistence type="predicted"/>
<accession>A0ABQ9DJK3</accession>
<dbReference type="PANTHER" id="PTHR33332">
    <property type="entry name" value="REVERSE TRANSCRIPTASE DOMAIN-CONTAINING PROTEIN"/>
    <property type="match status" value="1"/>
</dbReference>